<dbReference type="CDD" id="cd03293">
    <property type="entry name" value="ABC_NrtD_SsuB_transporters"/>
    <property type="match status" value="1"/>
</dbReference>
<evidence type="ECO:0000259" key="4">
    <source>
        <dbReference type="PROSITE" id="PS50893"/>
    </source>
</evidence>
<dbReference type="Proteomes" id="UP000197025">
    <property type="component" value="Unassembled WGS sequence"/>
</dbReference>
<dbReference type="InterPro" id="IPR050166">
    <property type="entry name" value="ABC_transporter_ATP-bind"/>
</dbReference>
<dbReference type="InterPro" id="IPR027417">
    <property type="entry name" value="P-loop_NTPase"/>
</dbReference>
<dbReference type="InParanoid" id="A0A212QSJ6"/>
<dbReference type="InterPro" id="IPR003593">
    <property type="entry name" value="AAA+_ATPase"/>
</dbReference>
<protein>
    <submittedName>
        <fullName evidence="5">NitT/TauT family transport system ATP-binding protein</fullName>
    </submittedName>
</protein>
<dbReference type="InterPro" id="IPR003439">
    <property type="entry name" value="ABC_transporter-like_ATP-bd"/>
</dbReference>
<keyword evidence="6" id="KW-1185">Reference proteome</keyword>
<dbReference type="FunCoup" id="A0A212QSJ6">
    <property type="interactions" value="215"/>
</dbReference>
<evidence type="ECO:0000256" key="1">
    <source>
        <dbReference type="ARBA" id="ARBA00022448"/>
    </source>
</evidence>
<evidence type="ECO:0000256" key="3">
    <source>
        <dbReference type="ARBA" id="ARBA00022840"/>
    </source>
</evidence>
<dbReference type="OrthoDB" id="9784450at2"/>
<keyword evidence="1" id="KW-0813">Transport</keyword>
<keyword evidence="3 5" id="KW-0067">ATP-binding</keyword>
<dbReference type="PANTHER" id="PTHR42788:SF19">
    <property type="entry name" value="ALIPHATIC SULFONATES IMPORT ATP-BINDING PROTEIN SSUB 2"/>
    <property type="match status" value="1"/>
</dbReference>
<dbReference type="GO" id="GO:0016887">
    <property type="term" value="F:ATP hydrolysis activity"/>
    <property type="evidence" value="ECO:0007669"/>
    <property type="project" value="InterPro"/>
</dbReference>
<keyword evidence="2" id="KW-0547">Nucleotide-binding</keyword>
<name>A0A212QSJ6_9CHLR</name>
<dbReference type="EMBL" id="FYEK01000022">
    <property type="protein sequence ID" value="SNB62523.1"/>
    <property type="molecule type" value="Genomic_DNA"/>
</dbReference>
<dbReference type="GO" id="GO:0005524">
    <property type="term" value="F:ATP binding"/>
    <property type="evidence" value="ECO:0007669"/>
    <property type="project" value="UniProtKB-KW"/>
</dbReference>
<dbReference type="PROSITE" id="PS50893">
    <property type="entry name" value="ABC_TRANSPORTER_2"/>
    <property type="match status" value="1"/>
</dbReference>
<organism evidence="5 6">
    <name type="scientific">Thermoflexus hugenholtzii JAD2</name>
    <dbReference type="NCBI Taxonomy" id="877466"/>
    <lineage>
        <taxon>Bacteria</taxon>
        <taxon>Bacillati</taxon>
        <taxon>Chloroflexota</taxon>
        <taxon>Thermoflexia</taxon>
        <taxon>Thermoflexales</taxon>
        <taxon>Thermoflexaceae</taxon>
        <taxon>Thermoflexus</taxon>
    </lineage>
</organism>
<dbReference type="RefSeq" id="WP_088570809.1">
    <property type="nucleotide sequence ID" value="NZ_FYEK01000022.1"/>
</dbReference>
<dbReference type="SMART" id="SM00382">
    <property type="entry name" value="AAA"/>
    <property type="match status" value="1"/>
</dbReference>
<evidence type="ECO:0000313" key="5">
    <source>
        <dbReference type="EMBL" id="SNB62523.1"/>
    </source>
</evidence>
<dbReference type="AlphaFoldDB" id="A0A212QSJ6"/>
<dbReference type="SUPFAM" id="SSF52540">
    <property type="entry name" value="P-loop containing nucleoside triphosphate hydrolases"/>
    <property type="match status" value="1"/>
</dbReference>
<sequence length="265" mass="29549">MTEGPILIGRGIAHCYRTDRGEVWALREVSLALRPGEFVCLVGPSGCGKTTLLRILAGLLRPTQGEVWLMGQPLRGPDRRIGIVFQKDSLLPWRTAFENVRLPLELSGQSGPEAEQRARAWLRQVGLEGFEDAYPRELSGGMQHRVALARALAADPEILLLDEPFATLDALTRERLNELLLSLWERQRKTVLMVTHDVHEAARLADRVLVMRPRPGAIVAEIPISLPRPRGADRWSHTAFLETVWAIRQALGDSTHEEEENEGGG</sequence>
<evidence type="ECO:0000256" key="2">
    <source>
        <dbReference type="ARBA" id="ARBA00022741"/>
    </source>
</evidence>
<dbReference type="Pfam" id="PF00005">
    <property type="entry name" value="ABC_tran"/>
    <property type="match status" value="1"/>
</dbReference>
<proteinExistence type="predicted"/>
<feature type="domain" description="ABC transporter" evidence="4">
    <location>
        <begin position="10"/>
        <end position="238"/>
    </location>
</feature>
<evidence type="ECO:0000313" key="6">
    <source>
        <dbReference type="Proteomes" id="UP000197025"/>
    </source>
</evidence>
<accession>A0A212QSJ6</accession>
<dbReference type="Gene3D" id="3.40.50.300">
    <property type="entry name" value="P-loop containing nucleotide triphosphate hydrolases"/>
    <property type="match status" value="1"/>
</dbReference>
<reference evidence="6" key="1">
    <citation type="submission" date="2017-06" db="EMBL/GenBank/DDBJ databases">
        <authorList>
            <person name="Varghese N."/>
            <person name="Submissions S."/>
        </authorList>
    </citation>
    <scope>NUCLEOTIDE SEQUENCE [LARGE SCALE GENOMIC DNA]</scope>
    <source>
        <strain evidence="6">JAD2</strain>
    </source>
</reference>
<dbReference type="PANTHER" id="PTHR42788">
    <property type="entry name" value="TAURINE IMPORT ATP-BINDING PROTEIN-RELATED"/>
    <property type="match status" value="1"/>
</dbReference>
<gene>
    <name evidence="5" type="ORF">SAMN02746019_00005390</name>
</gene>